<dbReference type="InterPro" id="IPR000917">
    <property type="entry name" value="Sulfatase_N"/>
</dbReference>
<dbReference type="Pfam" id="PF00884">
    <property type="entry name" value="Sulfatase"/>
    <property type="match status" value="1"/>
</dbReference>
<gene>
    <name evidence="4" type="ORF">GV827_19725</name>
</gene>
<dbReference type="SUPFAM" id="SSF53649">
    <property type="entry name" value="Alkaline phosphatase-like"/>
    <property type="match status" value="1"/>
</dbReference>
<evidence type="ECO:0000313" key="5">
    <source>
        <dbReference type="Proteomes" id="UP000468591"/>
    </source>
</evidence>
<keyword evidence="1" id="KW-0479">Metal-binding</keyword>
<proteinExistence type="predicted"/>
<name>A0A6P0CJC2_9RHOB</name>
<dbReference type="GO" id="GO:0046872">
    <property type="term" value="F:metal ion binding"/>
    <property type="evidence" value="ECO:0007669"/>
    <property type="project" value="UniProtKB-KW"/>
</dbReference>
<accession>A0A6P0CJC2</accession>
<dbReference type="InterPro" id="IPR017850">
    <property type="entry name" value="Alkaline_phosphatase_core_sf"/>
</dbReference>
<dbReference type="EMBL" id="JAABNT010000018">
    <property type="protein sequence ID" value="NEK24613.1"/>
    <property type="molecule type" value="Genomic_DNA"/>
</dbReference>
<evidence type="ECO:0000256" key="2">
    <source>
        <dbReference type="ARBA" id="ARBA00022801"/>
    </source>
</evidence>
<evidence type="ECO:0000256" key="1">
    <source>
        <dbReference type="ARBA" id="ARBA00022723"/>
    </source>
</evidence>
<dbReference type="RefSeq" id="WP_164355535.1">
    <property type="nucleotide sequence ID" value="NZ_JAABNT010000018.1"/>
</dbReference>
<dbReference type="Gene3D" id="3.40.720.10">
    <property type="entry name" value="Alkaline Phosphatase, subunit A"/>
    <property type="match status" value="1"/>
</dbReference>
<dbReference type="GO" id="GO:0008484">
    <property type="term" value="F:sulfuric ester hydrolase activity"/>
    <property type="evidence" value="ECO:0007669"/>
    <property type="project" value="TreeGrafter"/>
</dbReference>
<dbReference type="Proteomes" id="UP000468591">
    <property type="component" value="Unassembled WGS sequence"/>
</dbReference>
<dbReference type="AlphaFoldDB" id="A0A6P0CJC2"/>
<organism evidence="4 5">
    <name type="scientific">Sulfitobacter sediminilitoris</name>
    <dbReference type="NCBI Taxonomy" id="2698830"/>
    <lineage>
        <taxon>Bacteria</taxon>
        <taxon>Pseudomonadati</taxon>
        <taxon>Pseudomonadota</taxon>
        <taxon>Alphaproteobacteria</taxon>
        <taxon>Rhodobacterales</taxon>
        <taxon>Roseobacteraceae</taxon>
        <taxon>Sulfitobacter</taxon>
    </lineage>
</organism>
<dbReference type="GO" id="GO:0016740">
    <property type="term" value="F:transferase activity"/>
    <property type="evidence" value="ECO:0007669"/>
    <property type="project" value="UniProtKB-KW"/>
</dbReference>
<dbReference type="PANTHER" id="PTHR45953:SF1">
    <property type="entry name" value="IDURONATE 2-SULFATASE"/>
    <property type="match status" value="1"/>
</dbReference>
<comment type="caution">
    <text evidence="4">The sequence shown here is derived from an EMBL/GenBank/DDBJ whole genome shotgun (WGS) entry which is preliminary data.</text>
</comment>
<dbReference type="CDD" id="cd16037">
    <property type="entry name" value="sulfatase_like"/>
    <property type="match status" value="1"/>
</dbReference>
<reference evidence="4 5" key="1">
    <citation type="submission" date="2020-01" db="EMBL/GenBank/DDBJ databases">
        <title>Sulfitobacter sediminilitoris sp. nov., isolated from a tidal flat.</title>
        <authorList>
            <person name="Park S."/>
            <person name="Yoon J.-H."/>
        </authorList>
    </citation>
    <scope>NUCLEOTIDE SEQUENCE [LARGE SCALE GENOMIC DNA]</scope>
    <source>
        <strain evidence="4 5">JBTF-M27</strain>
    </source>
</reference>
<sequence length="477" mass="52256">MTKSNLLVIMSDEHQARAMGCAGHPFVQTPNLDALAARGTRFTSAYTPSPICVPARASFATGLYPHQTRLWDNAMPYDGSIRGWGHALQEKGIPVESIGKLHYRAEGDPAGFDIEHIPMMVAGGVGMVWASIRKEDERILGPKRMLGDYIGPGDSKYTEYDAAVVKRTKDWIADHAADNQPWCLYVGLVAPHFPLIVPQEFFDLYPPHMLPPAKLHPDNGHPRHPWIEKQNAFMDSEAKFTDENERLAAMSAYYGLCTWLDHNVRQILDALDRAGLTDTTTVVYTSDHGDNVGARGLWGKSNMYEESAAVPIIMAGPDVPVGVCDSPVSLLDLSATIAKHFDAEIDTADGVTDLAVLIKRPTDKERVVFAEYHAAGAVSGAFMLRKGNWKLIRYVGFPDELFDLENDPEELKNRASDPSCVAILEDLHTELLKICDPEQTDAQAFKDQAALIERHGGRKAALALGAPGATPPPAVAQ</sequence>
<keyword evidence="4" id="KW-0808">Transferase</keyword>
<dbReference type="GO" id="GO:0005737">
    <property type="term" value="C:cytoplasm"/>
    <property type="evidence" value="ECO:0007669"/>
    <property type="project" value="TreeGrafter"/>
</dbReference>
<evidence type="ECO:0000313" key="4">
    <source>
        <dbReference type="EMBL" id="NEK24613.1"/>
    </source>
</evidence>
<protein>
    <submittedName>
        <fullName evidence="4">Sulfatase-like hydrolase/transferase</fullName>
    </submittedName>
</protein>
<evidence type="ECO:0000259" key="3">
    <source>
        <dbReference type="Pfam" id="PF00884"/>
    </source>
</evidence>
<dbReference type="PANTHER" id="PTHR45953">
    <property type="entry name" value="IDURONATE 2-SULFATASE"/>
    <property type="match status" value="1"/>
</dbReference>
<keyword evidence="5" id="KW-1185">Reference proteome</keyword>
<keyword evidence="2 4" id="KW-0378">Hydrolase</keyword>
<feature type="domain" description="Sulfatase N-terminal" evidence="3">
    <location>
        <begin position="5"/>
        <end position="342"/>
    </location>
</feature>